<dbReference type="RefSeq" id="WP_174495567.1">
    <property type="nucleotide sequence ID" value="NZ_CADDWK010000004.1"/>
</dbReference>
<dbReference type="GO" id="GO:0005840">
    <property type="term" value="C:ribosome"/>
    <property type="evidence" value="ECO:0007669"/>
    <property type="project" value="UniProtKB-KW"/>
</dbReference>
<reference evidence="3 4" key="1">
    <citation type="submission" date="2020-08" db="EMBL/GenBank/DDBJ databases">
        <title>Genomic Encyclopedia of Type Strains, Phase IV (KMG-IV): sequencing the most valuable type-strain genomes for metagenomic binning, comparative biology and taxonomic classification.</title>
        <authorList>
            <person name="Goeker M."/>
        </authorList>
    </citation>
    <scope>NUCLEOTIDE SEQUENCE [LARGE SCALE GENOMIC DNA]</scope>
    <source>
        <strain evidence="3 4">DSM 19612</strain>
    </source>
</reference>
<evidence type="ECO:0000256" key="1">
    <source>
        <dbReference type="ARBA" id="ARBA00022603"/>
    </source>
</evidence>
<proteinExistence type="predicted"/>
<dbReference type="GO" id="GO:0008276">
    <property type="term" value="F:protein methyltransferase activity"/>
    <property type="evidence" value="ECO:0007669"/>
    <property type="project" value="TreeGrafter"/>
</dbReference>
<dbReference type="CDD" id="cd02440">
    <property type="entry name" value="AdoMet_MTases"/>
    <property type="match status" value="1"/>
</dbReference>
<organism evidence="3 4">
    <name type="scientific">Salirhabdus euzebyi</name>
    <dbReference type="NCBI Taxonomy" id="394506"/>
    <lineage>
        <taxon>Bacteria</taxon>
        <taxon>Bacillati</taxon>
        <taxon>Bacillota</taxon>
        <taxon>Bacilli</taxon>
        <taxon>Bacillales</taxon>
        <taxon>Bacillaceae</taxon>
        <taxon>Salirhabdus</taxon>
    </lineage>
</organism>
<dbReference type="SUPFAM" id="SSF53335">
    <property type="entry name" value="S-adenosyl-L-methionine-dependent methyltransferases"/>
    <property type="match status" value="1"/>
</dbReference>
<keyword evidence="3" id="KW-0687">Ribonucleoprotein</keyword>
<evidence type="ECO:0000313" key="3">
    <source>
        <dbReference type="EMBL" id="MBB6453340.1"/>
    </source>
</evidence>
<keyword evidence="1 3" id="KW-0489">Methyltransferase</keyword>
<sequence length="294" mass="33632">MLHEFTIKIPYGQADEITEKLNVVGIYNVYYEAPIEVVVIPNGYDFEEQSEEKIDFKIYASDVEVENLPASYFQLIEESLHMKQKDVSYQFLTKVESDFSLEDIDLGNGWVISYPDYKTYENKCVLKFDPQAAFGTGLHETTQDCLRIILEKDFVSQSVLDLGSGSGILTTAAALKNARKLKAVDFEPVRRELVHNFKLNDLHNELTIEQADLLAGEYKVKDIYDWTFINIGADEALEIIQRHSLLDKSKHFILSGLVEWNIEGVLETFLSAGFTIQQRLQSAEWVTLHFDKKG</sequence>
<comment type="caution">
    <text evidence="3">The sequence shown here is derived from an EMBL/GenBank/DDBJ whole genome shotgun (WGS) entry which is preliminary data.</text>
</comment>
<dbReference type="InterPro" id="IPR050078">
    <property type="entry name" value="Ribosomal_L11_MeTrfase_PrmA"/>
</dbReference>
<dbReference type="Gene3D" id="3.40.50.150">
    <property type="entry name" value="Vaccinia Virus protein VP39"/>
    <property type="match status" value="1"/>
</dbReference>
<keyword evidence="2 3" id="KW-0808">Transferase</keyword>
<name>A0A841Q4R3_9BACI</name>
<gene>
    <name evidence="3" type="ORF">HNQ94_001788</name>
</gene>
<protein>
    <submittedName>
        <fullName evidence="3">Ribosomal protein L11 methyltransferase</fullName>
        <ecNumber evidence="3">2.1.1.-</ecNumber>
    </submittedName>
</protein>
<dbReference type="Proteomes" id="UP000581688">
    <property type="component" value="Unassembled WGS sequence"/>
</dbReference>
<dbReference type="GO" id="GO:0032259">
    <property type="term" value="P:methylation"/>
    <property type="evidence" value="ECO:0007669"/>
    <property type="project" value="UniProtKB-KW"/>
</dbReference>
<dbReference type="InterPro" id="IPR029063">
    <property type="entry name" value="SAM-dependent_MTases_sf"/>
</dbReference>
<keyword evidence="3" id="KW-0689">Ribosomal protein</keyword>
<keyword evidence="4" id="KW-1185">Reference proteome</keyword>
<evidence type="ECO:0000256" key="2">
    <source>
        <dbReference type="ARBA" id="ARBA00022679"/>
    </source>
</evidence>
<evidence type="ECO:0000313" key="4">
    <source>
        <dbReference type="Proteomes" id="UP000581688"/>
    </source>
</evidence>
<dbReference type="Pfam" id="PF06325">
    <property type="entry name" value="PrmA"/>
    <property type="match status" value="1"/>
</dbReference>
<dbReference type="PANTHER" id="PTHR43648:SF1">
    <property type="entry name" value="ELECTRON TRANSFER FLAVOPROTEIN BETA SUBUNIT LYSINE METHYLTRANSFERASE"/>
    <property type="match status" value="1"/>
</dbReference>
<accession>A0A841Q4R3</accession>
<dbReference type="EMBL" id="JACHGH010000004">
    <property type="protein sequence ID" value="MBB6453340.1"/>
    <property type="molecule type" value="Genomic_DNA"/>
</dbReference>
<dbReference type="PANTHER" id="PTHR43648">
    <property type="entry name" value="ELECTRON TRANSFER FLAVOPROTEIN BETA SUBUNIT LYSINE METHYLTRANSFERASE"/>
    <property type="match status" value="1"/>
</dbReference>
<dbReference type="AlphaFoldDB" id="A0A841Q4R3"/>
<dbReference type="EC" id="2.1.1.-" evidence="3"/>